<sequence length="241" mass="24149">MGRVVGRRDVMRRGAGRLLACAIGVPALLSGCAASASRAALGTPAEAITATGFAALSRGGTVRGAAVGFDAEHVMTCAHLLDSDGATLRRADGRVVEASLAGRSRRMDLALLRVPSGFLAAPEAATAPPRAGEAVWAAGAPGLGHAVAEGRVEAPDAEMPGFGRGFTARMGALMGYSGGPVVDGDGRLMGLTTALPQPGAAGALAFLLGADLDGLARGDRQVFVLAIHRAAAEAERLLAYG</sequence>
<feature type="signal peptide" evidence="1">
    <location>
        <begin position="1"/>
        <end position="36"/>
    </location>
</feature>
<evidence type="ECO:0000313" key="2">
    <source>
        <dbReference type="EMBL" id="MFC3126543.1"/>
    </source>
</evidence>
<name>A0ABV7G1I0_9PROT</name>
<dbReference type="PANTHER" id="PTHR43019">
    <property type="entry name" value="SERINE ENDOPROTEASE DEGS"/>
    <property type="match status" value="1"/>
</dbReference>
<comment type="caution">
    <text evidence="2">The sequence shown here is derived from an EMBL/GenBank/DDBJ whole genome shotgun (WGS) entry which is preliminary data.</text>
</comment>
<protein>
    <submittedName>
        <fullName evidence="2">Trypsin-like peptidase domain-containing protein</fullName>
    </submittedName>
</protein>
<dbReference type="InterPro" id="IPR009003">
    <property type="entry name" value="Peptidase_S1_PA"/>
</dbReference>
<dbReference type="Gene3D" id="2.40.10.120">
    <property type="match status" value="1"/>
</dbReference>
<evidence type="ECO:0000313" key="3">
    <source>
        <dbReference type="Proteomes" id="UP001595593"/>
    </source>
</evidence>
<reference evidence="3" key="1">
    <citation type="journal article" date="2019" name="Int. J. Syst. Evol. Microbiol.">
        <title>The Global Catalogue of Microorganisms (GCM) 10K type strain sequencing project: providing services to taxonomists for standard genome sequencing and annotation.</title>
        <authorList>
            <consortium name="The Broad Institute Genomics Platform"/>
            <consortium name="The Broad Institute Genome Sequencing Center for Infectious Disease"/>
            <person name="Wu L."/>
            <person name="Ma J."/>
        </authorList>
    </citation>
    <scope>NUCLEOTIDE SEQUENCE [LARGE SCALE GENOMIC DNA]</scope>
    <source>
        <strain evidence="3">KCTC 52094</strain>
    </source>
</reference>
<keyword evidence="3" id="KW-1185">Reference proteome</keyword>
<feature type="chain" id="PRO_5045652103" evidence="1">
    <location>
        <begin position="37"/>
        <end position="241"/>
    </location>
</feature>
<organism evidence="2 3">
    <name type="scientific">Teichococcus globiformis</name>
    <dbReference type="NCBI Taxonomy" id="2307229"/>
    <lineage>
        <taxon>Bacteria</taxon>
        <taxon>Pseudomonadati</taxon>
        <taxon>Pseudomonadota</taxon>
        <taxon>Alphaproteobacteria</taxon>
        <taxon>Acetobacterales</taxon>
        <taxon>Roseomonadaceae</taxon>
        <taxon>Roseomonas</taxon>
    </lineage>
</organism>
<dbReference type="InterPro" id="IPR001940">
    <property type="entry name" value="Peptidase_S1C"/>
</dbReference>
<dbReference type="PROSITE" id="PS51257">
    <property type="entry name" value="PROKAR_LIPOPROTEIN"/>
    <property type="match status" value="1"/>
</dbReference>
<dbReference type="Pfam" id="PF13365">
    <property type="entry name" value="Trypsin_2"/>
    <property type="match status" value="1"/>
</dbReference>
<keyword evidence="1" id="KW-0732">Signal</keyword>
<evidence type="ECO:0000256" key="1">
    <source>
        <dbReference type="SAM" id="SignalP"/>
    </source>
</evidence>
<dbReference type="PRINTS" id="PR00834">
    <property type="entry name" value="PROTEASES2C"/>
</dbReference>
<dbReference type="EMBL" id="JBHRTN010000018">
    <property type="protein sequence ID" value="MFC3126543.1"/>
    <property type="molecule type" value="Genomic_DNA"/>
</dbReference>
<gene>
    <name evidence="2" type="ORF">ACFOD4_15875</name>
</gene>
<accession>A0ABV7G1I0</accession>
<dbReference type="Proteomes" id="UP001595593">
    <property type="component" value="Unassembled WGS sequence"/>
</dbReference>
<dbReference type="RefSeq" id="WP_379597938.1">
    <property type="nucleotide sequence ID" value="NZ_JBHRTN010000018.1"/>
</dbReference>
<dbReference type="PANTHER" id="PTHR43019:SF23">
    <property type="entry name" value="PROTEASE DO-LIKE 5, CHLOROPLASTIC"/>
    <property type="match status" value="1"/>
</dbReference>
<proteinExistence type="predicted"/>
<dbReference type="SUPFAM" id="SSF50494">
    <property type="entry name" value="Trypsin-like serine proteases"/>
    <property type="match status" value="1"/>
</dbReference>